<dbReference type="GO" id="GO:0003676">
    <property type="term" value="F:nucleic acid binding"/>
    <property type="evidence" value="ECO:0007669"/>
    <property type="project" value="InterPro"/>
</dbReference>
<evidence type="ECO:0000313" key="3">
    <source>
        <dbReference type="Proteomes" id="UP000007800"/>
    </source>
</evidence>
<reference evidence="2 3" key="1">
    <citation type="submission" date="2008-07" db="EMBL/GenBank/DDBJ databases">
        <authorList>
            <person name="El-Sayed N."/>
            <person name="Caler E."/>
            <person name="Inman J."/>
            <person name="Amedeo P."/>
            <person name="Hass B."/>
            <person name="Wortman J."/>
        </authorList>
    </citation>
    <scope>NUCLEOTIDE SEQUENCE [LARGE SCALE GENOMIC DNA]</scope>
    <source>
        <strain evidence="3">ATCC 50983 / TXsc</strain>
    </source>
</reference>
<sequence length="216" mass="23844">MMPPPLPSQGPPMMGTPPMPGGGPPMPPAMPIPPVRVPSEGVINTRPTGGSRRPAYKLGTSGVRRGLLFAFHLDPRADMELLNEMFRVAAAPADDEKQTTSTTAEREEAIESINDQFIQLWRVPGETFAVAEYRSCGAAFKAQRALSGIRLFGREIYARVDRRTQDMMHHWRGVRGREVANRIAKEGYEVPSNLMDLVDDEIYQLVVLGHGGYTSD</sequence>
<feature type="region of interest" description="Disordered" evidence="1">
    <location>
        <begin position="1"/>
        <end position="29"/>
    </location>
</feature>
<evidence type="ECO:0000313" key="2">
    <source>
        <dbReference type="EMBL" id="EER14692.1"/>
    </source>
</evidence>
<evidence type="ECO:0000256" key="1">
    <source>
        <dbReference type="SAM" id="MobiDB-lite"/>
    </source>
</evidence>
<dbReference type="InParanoid" id="C5KLF1"/>
<dbReference type="AlphaFoldDB" id="C5KLF1"/>
<organism evidence="3">
    <name type="scientific">Perkinsus marinus (strain ATCC 50983 / TXsc)</name>
    <dbReference type="NCBI Taxonomy" id="423536"/>
    <lineage>
        <taxon>Eukaryota</taxon>
        <taxon>Sar</taxon>
        <taxon>Alveolata</taxon>
        <taxon>Perkinsozoa</taxon>
        <taxon>Perkinsea</taxon>
        <taxon>Perkinsida</taxon>
        <taxon>Perkinsidae</taxon>
        <taxon>Perkinsus</taxon>
    </lineage>
</organism>
<dbReference type="EMBL" id="GG673958">
    <property type="protein sequence ID" value="EER14692.1"/>
    <property type="molecule type" value="Genomic_DNA"/>
</dbReference>
<dbReference type="GeneID" id="9045726"/>
<dbReference type="Proteomes" id="UP000007800">
    <property type="component" value="Unassembled WGS sequence"/>
</dbReference>
<keyword evidence="3" id="KW-1185">Reference proteome</keyword>
<proteinExistence type="predicted"/>
<protein>
    <submittedName>
        <fullName evidence="2">Uncharacterized protein</fullName>
    </submittedName>
</protein>
<dbReference type="SUPFAM" id="SSF54928">
    <property type="entry name" value="RNA-binding domain, RBD"/>
    <property type="match status" value="1"/>
</dbReference>
<dbReference type="RefSeq" id="XP_002782896.1">
    <property type="nucleotide sequence ID" value="XM_002782850.1"/>
</dbReference>
<dbReference type="InterPro" id="IPR035979">
    <property type="entry name" value="RBD_domain_sf"/>
</dbReference>
<accession>C5KLF1</accession>
<name>C5KLF1_PERM5</name>
<gene>
    <name evidence="2" type="ORF">Pmar_PMAR010597</name>
</gene>